<sequence length="1372" mass="159098">MESSQILSPIGIDLGGKFTGVCLSHLEAFAELPNHANTKYSVILIDHNNFQLSQAQRRATRHRVRNKKRNQFVKRVALQLFQHILSRDLNAKEETALCHYLNNRGYTYVATDLDEYIKDETTINLLKELLPSESEHNFIDWFLQKMQSSEFRKILVSKVEEKKDDKELKNAVKNIKNFITGFEKNSVEGHRHRKVYFENIKSDITKDNQLDSIKKKIPSVCLSNLLGHLSNLQWKNLHRYLAKNPKQFDEQTFGNEFLRMLKNFRHLKGSQESLAIRNLIQQLEQSQDYISILEKTPPEITIPPYEARTNTGMEKDQSLLLNPEKLNNLYPNWRNLIPGIIDAHPFLEKDLEHTKLRDRKRIISPSKQDEKRDSYILQRYLDLNKKIDKFKIKKQLSFLGQGKKLPANLIETQKEMETHFNSSLVSVLIQIASAYNKEREDAAQGIWFDNAFRLCELSNINPPRKQKILPLLVGAILSEDFINNKDKWAKFKNFWNTHKIGRTSLKSKCKEIEEARKNSGNAFKIDYEEALNHPEHSNNKALIKIIQTIPDIIQAIQSHLGHNDSQALIYHNPFSLSQLYTILETKRDGFHKNCVAVTCENYWRSQKTEIDPEISYASRLPADSVRPFDGVLARMMQRLAYEIAMAKWEQIKHIPDNSSLLIPIYLEQNRFEFEESFKKIKGGSSDKTLEQAIEKQNIQWEEKFQRIINASMNICPYKGTSIGGQGEIDHIYPRSLSKKHFGVIFNSEANLIYCSSQGNREKKEEHYLLEHLSPLYLKHQFGTDNVSDIKNFISQNVANIKKYISFHLLTPEQQKAARHALFLDYDDEAFKTITKFLMSQQKARVNGTQKFLGKQIIEFLSTLADSKQLQLEFSIKQITAEEVHDHRELLSKQEPKLVKNRQQSFPSHAIDATLTMSIGLKEFPQFSQELDNSWFINHLMPDEVHLNPVRSKEKYNKPNISSTPLFKDSLYAERFIPVWVKGETFAIGFSEKDLFEIKPSNKEKLFTLLKTYSTKNPGESLQELQAKSKAKWLYFPINKTLALEFLHHYFHKEIVTPDDTIVCHFINSLRYYTKKESITVKILKEPMPVLSVKFESSKKNVLGSFKHTIALPATKDWERLFNHPNFLALKANPAPNPKEFNEFIRKYFLSGNNPNSDISNNGNNIKPQKHKAVRKVFSLPVIPGNAGTMMRIRRKDNKGQPLYQLQTIDDTPSMGIQINEDRLVKQEVLMDAYKTRNLSTIDGINNSEGQAYATFDNWLTLPVTTFKPEIIKLEMKPHSKTRRYIRITQSLADFIKTIDEALMIKPSDSIDDPLNMPNEIVCKNKLFGNELKPRDGKMKIVSTGKIVTYEFESDSTPQWIQTLYVTQLKKQP</sequence>
<proteinExistence type="predicted"/>
<keyword evidence="3" id="KW-1185">Reference proteome</keyword>
<dbReference type="Proteomes" id="UP000054997">
    <property type="component" value="Unassembled WGS sequence"/>
</dbReference>
<dbReference type="InterPro" id="IPR013492">
    <property type="entry name" value="CRISPR-assoc_Cas9/Csx12"/>
</dbReference>
<dbReference type="RefSeq" id="WP_058529722.1">
    <property type="nucleotide sequence ID" value="NZ_CAAAHZ010000009.1"/>
</dbReference>
<evidence type="ECO:0000313" key="2">
    <source>
        <dbReference type="EMBL" id="KTD20112.1"/>
    </source>
</evidence>
<dbReference type="InterPro" id="IPR049465">
    <property type="entry name" value="Cas9_lobe"/>
</dbReference>
<comment type="caution">
    <text evidence="2">The sequence shown here is derived from an EMBL/GenBank/DDBJ whole genome shotgun (WGS) entry which is preliminary data.</text>
</comment>
<name>A0A0W0VJ21_9GAMM</name>
<dbReference type="STRING" id="45068.Llon_1733"/>
<evidence type="ECO:0000313" key="3">
    <source>
        <dbReference type="Proteomes" id="UP000054997"/>
    </source>
</evidence>
<dbReference type="Pfam" id="PF21069">
    <property type="entry name" value="Csx12"/>
    <property type="match status" value="1"/>
</dbReference>
<feature type="domain" description="CRISPR-associated endonuclease Cas9 alpha-helical lobe" evidence="1">
    <location>
        <begin position="55"/>
        <end position="607"/>
    </location>
</feature>
<gene>
    <name evidence="2" type="ORF">Llon_1733</name>
</gene>
<dbReference type="OrthoDB" id="9157459at2"/>
<protein>
    <recommendedName>
        <fullName evidence="1">CRISPR-associated endonuclease Cas9 alpha-helical lobe domain-containing protein</fullName>
    </recommendedName>
</protein>
<dbReference type="EMBL" id="LNYK01000030">
    <property type="protein sequence ID" value="KTD20112.1"/>
    <property type="molecule type" value="Genomic_DNA"/>
</dbReference>
<accession>A0A0W0VJ21</accession>
<reference evidence="2 3" key="1">
    <citation type="submission" date="2015-11" db="EMBL/GenBank/DDBJ databases">
        <title>Genomic analysis of 38 Legionella species identifies large and diverse effector repertoires.</title>
        <authorList>
            <person name="Burstein D."/>
            <person name="Amaro F."/>
            <person name="Zusman T."/>
            <person name="Lifshitz Z."/>
            <person name="Cohen O."/>
            <person name="Gilbert J.A."/>
            <person name="Pupko T."/>
            <person name="Shuman H.A."/>
            <person name="Segal G."/>
        </authorList>
    </citation>
    <scope>NUCLEOTIDE SEQUENCE [LARGE SCALE GENOMIC DNA]</scope>
    <source>
        <strain evidence="2 3">ATCC 49505</strain>
    </source>
</reference>
<organism evidence="2 3">
    <name type="scientific">Legionella londiniensis</name>
    <dbReference type="NCBI Taxonomy" id="45068"/>
    <lineage>
        <taxon>Bacteria</taxon>
        <taxon>Pseudomonadati</taxon>
        <taxon>Pseudomonadota</taxon>
        <taxon>Gammaproteobacteria</taxon>
        <taxon>Legionellales</taxon>
        <taxon>Legionellaceae</taxon>
        <taxon>Legionella</taxon>
    </lineage>
</organism>
<evidence type="ECO:0000259" key="1">
    <source>
        <dbReference type="Pfam" id="PF21069"/>
    </source>
</evidence>
<dbReference type="CDD" id="cd09704">
    <property type="entry name" value="Csx12"/>
    <property type="match status" value="1"/>
</dbReference>
<dbReference type="PATRIC" id="fig|45068.5.peg.1886"/>
<dbReference type="NCBIfam" id="TIGR03031">
    <property type="entry name" value="cas_csx12"/>
    <property type="match status" value="1"/>
</dbReference>